<feature type="region of interest" description="Disordered" evidence="10">
    <location>
        <begin position="225"/>
        <end position="264"/>
    </location>
</feature>
<keyword evidence="4" id="KW-0963">Cytoplasm</keyword>
<feature type="compositionally biased region" description="Low complexity" evidence="10">
    <location>
        <begin position="373"/>
        <end position="383"/>
    </location>
</feature>
<feature type="region of interest" description="Disordered" evidence="10">
    <location>
        <begin position="96"/>
        <end position="140"/>
    </location>
</feature>
<organism evidence="12 13">
    <name type="scientific">Dissophora globulifera</name>
    <dbReference type="NCBI Taxonomy" id="979702"/>
    <lineage>
        <taxon>Eukaryota</taxon>
        <taxon>Fungi</taxon>
        <taxon>Fungi incertae sedis</taxon>
        <taxon>Mucoromycota</taxon>
        <taxon>Mortierellomycotina</taxon>
        <taxon>Mortierellomycetes</taxon>
        <taxon>Mortierellales</taxon>
        <taxon>Mortierellaceae</taxon>
        <taxon>Dissophora</taxon>
    </lineage>
</organism>
<evidence type="ECO:0000313" key="12">
    <source>
        <dbReference type="EMBL" id="KAG0317224.1"/>
    </source>
</evidence>
<evidence type="ECO:0000259" key="11">
    <source>
        <dbReference type="PROSITE" id="PS51886"/>
    </source>
</evidence>
<comment type="subcellular location">
    <subcellularLocation>
        <location evidence="3">Cytoplasm</location>
    </subcellularLocation>
    <subcellularLocation>
        <location evidence="2">Lysosome</location>
    </subcellularLocation>
    <subcellularLocation>
        <location evidence="1">Membrane</location>
    </subcellularLocation>
</comment>
<dbReference type="SMART" id="SM00584">
    <property type="entry name" value="TLDc"/>
    <property type="match status" value="1"/>
</dbReference>
<dbReference type="GO" id="GO:0006979">
    <property type="term" value="P:response to oxidative stress"/>
    <property type="evidence" value="ECO:0007669"/>
    <property type="project" value="TreeGrafter"/>
</dbReference>
<dbReference type="AlphaFoldDB" id="A0A9P6RC91"/>
<keyword evidence="5" id="KW-0472">Membrane</keyword>
<dbReference type="GO" id="GO:0005737">
    <property type="term" value="C:cytoplasm"/>
    <property type="evidence" value="ECO:0007669"/>
    <property type="project" value="UniProtKB-SubCell"/>
</dbReference>
<evidence type="ECO:0000313" key="13">
    <source>
        <dbReference type="Proteomes" id="UP000738325"/>
    </source>
</evidence>
<name>A0A9P6RC91_9FUNG</name>
<feature type="region of interest" description="Disordered" evidence="10">
    <location>
        <begin position="373"/>
        <end position="403"/>
    </location>
</feature>
<keyword evidence="13" id="KW-1185">Reference proteome</keyword>
<sequence length="602" mass="66414">MGSQASKHDTAIETCLADFPDQERTYILNLFERLCKGQFGPGGQDGEGDKEHVSADDESIDPQNFNAYFGPLLPPTLLTCFRVTMQLHSMLYKSSDDSSATGAGSGSGAAGGGAAGGGVANKNRNRRSGLTRSTSVDSTSPISKYGWVVTIHRLSRTTIEEQAGLSFMLQTHDKSLESFVSNVARAVMAFWLAGDVGSWRDIPEEDADTTTEFLLTRHLDRNTTDDFEEELSRSDGTTAADSGPDKASQDWLEAAQKRDSQGRPSTKELSRVAFLNWYQRTVEYQIMFTILIHNLFLGPSTLAGAETSPSTQQRKRIKLKVEQENKLCQMNFIAPRFKGGIDVAPHFSRLLTVAEFFQLRYALPTPSYNNASASYGSSKKQGSGTAGGSGSGNGGLEQSASEARPTPPLRLLFSSKTSGASFSTLLQKITFQGPTLIVMKDEDGYIFGAYADQDWEQGPKFYGTDRTFLFTIRPKFRIYQPSRINSNFQYLDYGTKTLPNGIGLGGQLRYFGLWLASDFHTGQSAAEPMCSTFQSPRLSKQQNFKLEEMEVWQVYPSQIDRDEAPKHSAMDAHPDAVALLEMANRKMYSKDVRAPENVYDSD</sequence>
<proteinExistence type="predicted"/>
<dbReference type="GO" id="GO:0016020">
    <property type="term" value="C:membrane"/>
    <property type="evidence" value="ECO:0007669"/>
    <property type="project" value="UniProtKB-SubCell"/>
</dbReference>
<evidence type="ECO:0000256" key="4">
    <source>
        <dbReference type="ARBA" id="ARBA00022490"/>
    </source>
</evidence>
<gene>
    <name evidence="12" type="ORF">BGZ99_006432</name>
</gene>
<dbReference type="OrthoDB" id="26679at2759"/>
<evidence type="ECO:0000256" key="2">
    <source>
        <dbReference type="ARBA" id="ARBA00004371"/>
    </source>
</evidence>
<feature type="compositionally biased region" description="Gly residues" evidence="10">
    <location>
        <begin position="384"/>
        <end position="395"/>
    </location>
</feature>
<evidence type="ECO:0000256" key="3">
    <source>
        <dbReference type="ARBA" id="ARBA00004496"/>
    </source>
</evidence>
<dbReference type="GO" id="GO:0005634">
    <property type="term" value="C:nucleus"/>
    <property type="evidence" value="ECO:0007669"/>
    <property type="project" value="TreeGrafter"/>
</dbReference>
<dbReference type="PROSITE" id="PS51886">
    <property type="entry name" value="TLDC"/>
    <property type="match status" value="1"/>
</dbReference>
<feature type="domain" description="TLDc" evidence="11">
    <location>
        <begin position="382"/>
        <end position="555"/>
    </location>
</feature>
<feature type="region of interest" description="Disordered" evidence="10">
    <location>
        <begin position="40"/>
        <end position="59"/>
    </location>
</feature>
<evidence type="ECO:0000256" key="10">
    <source>
        <dbReference type="SAM" id="MobiDB-lite"/>
    </source>
</evidence>
<evidence type="ECO:0000256" key="7">
    <source>
        <dbReference type="ARBA" id="ARBA00039594"/>
    </source>
</evidence>
<feature type="compositionally biased region" description="Basic and acidic residues" evidence="10">
    <location>
        <begin position="255"/>
        <end position="264"/>
    </location>
</feature>
<evidence type="ECO:0000256" key="8">
    <source>
        <dbReference type="ARBA" id="ARBA00041780"/>
    </source>
</evidence>
<feature type="compositionally biased region" description="Polar residues" evidence="10">
    <location>
        <begin position="130"/>
        <end position="140"/>
    </location>
</feature>
<dbReference type="Pfam" id="PF07534">
    <property type="entry name" value="TLD"/>
    <property type="match status" value="1"/>
</dbReference>
<dbReference type="Proteomes" id="UP000738325">
    <property type="component" value="Unassembled WGS sequence"/>
</dbReference>
<reference evidence="12" key="1">
    <citation type="journal article" date="2020" name="Fungal Divers.">
        <title>Resolving the Mortierellaceae phylogeny through synthesis of multi-gene phylogenetics and phylogenomics.</title>
        <authorList>
            <person name="Vandepol N."/>
            <person name="Liber J."/>
            <person name="Desiro A."/>
            <person name="Na H."/>
            <person name="Kennedy M."/>
            <person name="Barry K."/>
            <person name="Grigoriev I.V."/>
            <person name="Miller A.N."/>
            <person name="O'Donnell K."/>
            <person name="Stajich J.E."/>
            <person name="Bonito G."/>
        </authorList>
    </citation>
    <scope>NUCLEOTIDE SEQUENCE</scope>
    <source>
        <strain evidence="12">REB-010B</strain>
    </source>
</reference>
<dbReference type="InterPro" id="IPR006571">
    <property type="entry name" value="TLDc_dom"/>
</dbReference>
<keyword evidence="6" id="KW-0458">Lysosome</keyword>
<evidence type="ECO:0000256" key="6">
    <source>
        <dbReference type="ARBA" id="ARBA00023228"/>
    </source>
</evidence>
<evidence type="ECO:0000256" key="1">
    <source>
        <dbReference type="ARBA" id="ARBA00004370"/>
    </source>
</evidence>
<protein>
    <recommendedName>
        <fullName evidence="7">MTOR-associated protein MEAK7</fullName>
    </recommendedName>
    <alternativeName>
        <fullName evidence="9">TBC/LysM-associated domain-containing protein 1</fullName>
    </alternativeName>
    <alternativeName>
        <fullName evidence="8">TLD domain-containing protein 1</fullName>
    </alternativeName>
</protein>
<evidence type="ECO:0000256" key="9">
    <source>
        <dbReference type="ARBA" id="ARBA00042134"/>
    </source>
</evidence>
<dbReference type="EMBL" id="JAAAIP010000435">
    <property type="protein sequence ID" value="KAG0317224.1"/>
    <property type="molecule type" value="Genomic_DNA"/>
</dbReference>
<feature type="compositionally biased region" description="Gly residues" evidence="10">
    <location>
        <begin position="103"/>
        <end position="119"/>
    </location>
</feature>
<evidence type="ECO:0000256" key="5">
    <source>
        <dbReference type="ARBA" id="ARBA00023136"/>
    </source>
</evidence>
<accession>A0A9P6RC91</accession>
<dbReference type="PANTHER" id="PTHR23354">
    <property type="entry name" value="NUCLEOLAR PROTEIN 7/ESTROGEN RECEPTOR COACTIVATOR-RELATED"/>
    <property type="match status" value="1"/>
</dbReference>
<comment type="caution">
    <text evidence="12">The sequence shown here is derived from an EMBL/GenBank/DDBJ whole genome shotgun (WGS) entry which is preliminary data.</text>
</comment>
<dbReference type="PANTHER" id="PTHR23354:SF131">
    <property type="entry name" value="MTOR-ASSOCIATED PROTEIN MEAK7"/>
    <property type="match status" value="1"/>
</dbReference>